<name>A0A6P1YP63_9HYPH</name>
<evidence type="ECO:0000313" key="2">
    <source>
        <dbReference type="Proteomes" id="UP000464751"/>
    </source>
</evidence>
<dbReference type="EMBL" id="CP048630">
    <property type="protein sequence ID" value="QIB33534.1"/>
    <property type="molecule type" value="Genomic_DNA"/>
</dbReference>
<dbReference type="KEGG" id="apra:G3A50_07310"/>
<reference evidence="1 2" key="1">
    <citation type="submission" date="2020-02" db="EMBL/GenBank/DDBJ databases">
        <authorList>
            <person name="Li G."/>
        </authorList>
    </citation>
    <scope>NUCLEOTIDE SEQUENCE [LARGE SCALE GENOMIC DNA]</scope>
    <source>
        <strain evidence="1 2">DSM 102029</strain>
    </source>
</reference>
<sequence>MPAYRPHIPIRDIPGARRHMTTQWRVVREAMPSAAPTLSGFSCDLVAVARRWLS</sequence>
<keyword evidence="2" id="KW-1185">Reference proteome</keyword>
<dbReference type="RefSeq" id="WP_163074629.1">
    <property type="nucleotide sequence ID" value="NZ_CP048630.1"/>
</dbReference>
<accession>A0A6P1YP63</accession>
<gene>
    <name evidence="1" type="ORF">G3A50_07310</name>
</gene>
<organism evidence="1 2">
    <name type="scientific">Ancylobacter pratisalsi</name>
    <dbReference type="NCBI Taxonomy" id="1745854"/>
    <lineage>
        <taxon>Bacteria</taxon>
        <taxon>Pseudomonadati</taxon>
        <taxon>Pseudomonadota</taxon>
        <taxon>Alphaproteobacteria</taxon>
        <taxon>Hyphomicrobiales</taxon>
        <taxon>Xanthobacteraceae</taxon>
        <taxon>Ancylobacter</taxon>
    </lineage>
</organism>
<proteinExistence type="predicted"/>
<protein>
    <submittedName>
        <fullName evidence="1">Uncharacterized protein</fullName>
    </submittedName>
</protein>
<dbReference type="AlphaFoldDB" id="A0A6P1YP63"/>
<evidence type="ECO:0000313" key="1">
    <source>
        <dbReference type="EMBL" id="QIB33534.1"/>
    </source>
</evidence>
<dbReference type="Proteomes" id="UP000464751">
    <property type="component" value="Chromosome"/>
</dbReference>